<dbReference type="GO" id="GO:0008270">
    <property type="term" value="F:zinc ion binding"/>
    <property type="evidence" value="ECO:0007669"/>
    <property type="project" value="UniProtKB-KW"/>
</dbReference>
<dbReference type="InParanoid" id="A0A200RA09"/>
<organism evidence="7 8">
    <name type="scientific">Macleaya cordata</name>
    <name type="common">Five-seeded plume-poppy</name>
    <name type="synonym">Bocconia cordata</name>
    <dbReference type="NCBI Taxonomy" id="56857"/>
    <lineage>
        <taxon>Eukaryota</taxon>
        <taxon>Viridiplantae</taxon>
        <taxon>Streptophyta</taxon>
        <taxon>Embryophyta</taxon>
        <taxon>Tracheophyta</taxon>
        <taxon>Spermatophyta</taxon>
        <taxon>Magnoliopsida</taxon>
        <taxon>Ranunculales</taxon>
        <taxon>Papaveraceae</taxon>
        <taxon>Papaveroideae</taxon>
        <taxon>Macleaya</taxon>
    </lineage>
</organism>
<dbReference type="Proteomes" id="UP000195402">
    <property type="component" value="Unassembled WGS sequence"/>
</dbReference>
<dbReference type="OMA" id="CTADMSK"/>
<dbReference type="STRING" id="56857.A0A200RA09"/>
<dbReference type="InterPro" id="IPR004333">
    <property type="entry name" value="SBP_dom"/>
</dbReference>
<dbReference type="GO" id="GO:0005634">
    <property type="term" value="C:nucleus"/>
    <property type="evidence" value="ECO:0007669"/>
    <property type="project" value="InterPro"/>
</dbReference>
<evidence type="ECO:0000256" key="4">
    <source>
        <dbReference type="PROSITE-ProRule" id="PRU00470"/>
    </source>
</evidence>
<dbReference type="Pfam" id="PF03110">
    <property type="entry name" value="SBP"/>
    <property type="match status" value="1"/>
</dbReference>
<keyword evidence="8" id="KW-1185">Reference proteome</keyword>
<dbReference type="InterPro" id="IPR044817">
    <property type="entry name" value="SBP-like"/>
</dbReference>
<keyword evidence="1" id="KW-0479">Metal-binding</keyword>
<protein>
    <submittedName>
        <fullName evidence="7">Transcription factor</fullName>
    </submittedName>
</protein>
<name>A0A200RA09_MACCD</name>
<comment type="caution">
    <text evidence="7">The sequence shown here is derived from an EMBL/GenBank/DDBJ whole genome shotgun (WGS) entry which is preliminary data.</text>
</comment>
<evidence type="ECO:0000313" key="8">
    <source>
        <dbReference type="Proteomes" id="UP000195402"/>
    </source>
</evidence>
<gene>
    <name evidence="7" type="ORF">BVC80_9051g51</name>
</gene>
<dbReference type="InterPro" id="IPR036893">
    <property type="entry name" value="SBP_sf"/>
</dbReference>
<dbReference type="OrthoDB" id="514967at2759"/>
<dbReference type="GO" id="GO:0003677">
    <property type="term" value="F:DNA binding"/>
    <property type="evidence" value="ECO:0007669"/>
    <property type="project" value="InterPro"/>
</dbReference>
<feature type="region of interest" description="Disordered" evidence="5">
    <location>
        <begin position="146"/>
        <end position="168"/>
    </location>
</feature>
<proteinExistence type="predicted"/>
<dbReference type="PROSITE" id="PS51141">
    <property type="entry name" value="ZF_SBP"/>
    <property type="match status" value="1"/>
</dbReference>
<sequence>MKKHEFYEDEEEDEDENEEEGENDGGDEEEEVEEEEERRRKRVVIRFSGERKGVSISSLSSQTRLCCQVDNCDRDLGGARRYHRRHKVCEQHAKAVVVSIGGAAQRYCQQCSRFHDISQFDDTKRSCRKRLAGHNQRRRKINSDLQAQEDAEPAVSDMNDRSWGSRGHPERMAMTVRAKPSFKHFQIR</sequence>
<feature type="compositionally biased region" description="Acidic residues" evidence="5">
    <location>
        <begin position="7"/>
        <end position="36"/>
    </location>
</feature>
<dbReference type="Gene3D" id="4.10.1100.10">
    <property type="entry name" value="Transcription factor, SBP-box domain"/>
    <property type="match status" value="1"/>
</dbReference>
<dbReference type="PANTHER" id="PTHR31251">
    <property type="entry name" value="SQUAMOSA PROMOTER-BINDING-LIKE PROTEIN 4"/>
    <property type="match status" value="1"/>
</dbReference>
<evidence type="ECO:0000313" key="7">
    <source>
        <dbReference type="EMBL" id="OVA19552.1"/>
    </source>
</evidence>
<evidence type="ECO:0000256" key="5">
    <source>
        <dbReference type="SAM" id="MobiDB-lite"/>
    </source>
</evidence>
<evidence type="ECO:0000256" key="3">
    <source>
        <dbReference type="ARBA" id="ARBA00022833"/>
    </source>
</evidence>
<feature type="region of interest" description="Disordered" evidence="5">
    <location>
        <begin position="1"/>
        <end position="40"/>
    </location>
</feature>
<accession>A0A200RA09</accession>
<feature type="domain" description="SBP-type" evidence="6">
    <location>
        <begin position="64"/>
        <end position="141"/>
    </location>
</feature>
<keyword evidence="3" id="KW-0862">Zinc</keyword>
<reference evidence="7 8" key="1">
    <citation type="journal article" date="2017" name="Mol. Plant">
        <title>The Genome of Medicinal Plant Macleaya cordata Provides New Insights into Benzylisoquinoline Alkaloids Metabolism.</title>
        <authorList>
            <person name="Liu X."/>
            <person name="Liu Y."/>
            <person name="Huang P."/>
            <person name="Ma Y."/>
            <person name="Qing Z."/>
            <person name="Tang Q."/>
            <person name="Cao H."/>
            <person name="Cheng P."/>
            <person name="Zheng Y."/>
            <person name="Yuan Z."/>
            <person name="Zhou Y."/>
            <person name="Liu J."/>
            <person name="Tang Z."/>
            <person name="Zhuo Y."/>
            <person name="Zhang Y."/>
            <person name="Yu L."/>
            <person name="Huang J."/>
            <person name="Yang P."/>
            <person name="Peng Q."/>
            <person name="Zhang J."/>
            <person name="Jiang W."/>
            <person name="Zhang Z."/>
            <person name="Lin K."/>
            <person name="Ro D.K."/>
            <person name="Chen X."/>
            <person name="Xiong X."/>
            <person name="Shang Y."/>
            <person name="Huang S."/>
            <person name="Zeng J."/>
        </authorList>
    </citation>
    <scope>NUCLEOTIDE SEQUENCE [LARGE SCALE GENOMIC DNA]</scope>
    <source>
        <strain evidence="8">cv. BLH2017</strain>
        <tissue evidence="7">Root</tissue>
    </source>
</reference>
<evidence type="ECO:0000259" key="6">
    <source>
        <dbReference type="PROSITE" id="PS51141"/>
    </source>
</evidence>
<dbReference type="SUPFAM" id="SSF103612">
    <property type="entry name" value="SBT domain"/>
    <property type="match status" value="1"/>
</dbReference>
<evidence type="ECO:0000256" key="2">
    <source>
        <dbReference type="ARBA" id="ARBA00022771"/>
    </source>
</evidence>
<dbReference type="EMBL" id="MVGT01000185">
    <property type="protein sequence ID" value="OVA19552.1"/>
    <property type="molecule type" value="Genomic_DNA"/>
</dbReference>
<dbReference type="PANTHER" id="PTHR31251:SF226">
    <property type="entry name" value="SQUAMOSA PROMOTER-BINDING-LIKE PROTEIN 6"/>
    <property type="match status" value="1"/>
</dbReference>
<evidence type="ECO:0000256" key="1">
    <source>
        <dbReference type="ARBA" id="ARBA00022723"/>
    </source>
</evidence>
<keyword evidence="2 4" id="KW-0863">Zinc-finger</keyword>
<dbReference type="AlphaFoldDB" id="A0A200RA09"/>